<dbReference type="InterPro" id="IPR001387">
    <property type="entry name" value="Cro/C1-type_HTH"/>
</dbReference>
<evidence type="ECO:0000259" key="1">
    <source>
        <dbReference type="PROSITE" id="PS50943"/>
    </source>
</evidence>
<dbReference type="AlphaFoldDB" id="A0A2N5KX22"/>
<name>A0A2N5KX22_9LACO</name>
<dbReference type="SMART" id="SM00530">
    <property type="entry name" value="HTH_XRE"/>
    <property type="match status" value="1"/>
</dbReference>
<accession>A0A2N5KX22</accession>
<feature type="domain" description="HTH cro/C1-type" evidence="1">
    <location>
        <begin position="10"/>
        <end position="64"/>
    </location>
</feature>
<sequence length="292" mass="34206">MNNQIFGPKFRQLRKQQHITLAKAATGITSRQSLGNWETSKGELDFEKVLLLLKKINVQPIDFLESSISSYLKQTTSQISAAYVSNQVDKLLHYATKYLDISHRNLTDRVSFLRAAVACNYYMDLTSIDLTTSSDKLRIISHFNKIMNGEEIWNFEDIYFFGNTQNLMSPRDVYNLAYSLNYYRQKHKNDNREWINAVYNTLINAEFVLIKTNIKLATDLDSLLRQKWDLPDNYAFEKIRQNFMHELLKYISTQDESAITQQLHILELEHISDLKAGFETAYEQVKQIYFSH</sequence>
<proteinExistence type="predicted"/>
<dbReference type="Pfam" id="PF01381">
    <property type="entry name" value="HTH_3"/>
    <property type="match status" value="1"/>
</dbReference>
<gene>
    <name evidence="2" type="ORF">CYJ79_08590</name>
</gene>
<dbReference type="RefSeq" id="WP_068813497.1">
    <property type="nucleotide sequence ID" value="NZ_JACCPK010000171.1"/>
</dbReference>
<dbReference type="InterPro" id="IPR010982">
    <property type="entry name" value="Lambda_DNA-bd_dom_sf"/>
</dbReference>
<dbReference type="Gene3D" id="1.10.260.40">
    <property type="entry name" value="lambda repressor-like DNA-binding domains"/>
    <property type="match status" value="1"/>
</dbReference>
<evidence type="ECO:0000313" key="2">
    <source>
        <dbReference type="EMBL" id="PLT10765.1"/>
    </source>
</evidence>
<dbReference type="GO" id="GO:0003677">
    <property type="term" value="F:DNA binding"/>
    <property type="evidence" value="ECO:0007669"/>
    <property type="project" value="InterPro"/>
</dbReference>
<dbReference type="PROSITE" id="PS50943">
    <property type="entry name" value="HTH_CROC1"/>
    <property type="match status" value="1"/>
</dbReference>
<comment type="caution">
    <text evidence="2">The sequence shown here is derived from an EMBL/GenBank/DDBJ whole genome shotgun (WGS) entry which is preliminary data.</text>
</comment>
<organism evidence="2 3">
    <name type="scientific">Lactobacillus crispatus</name>
    <dbReference type="NCBI Taxonomy" id="47770"/>
    <lineage>
        <taxon>Bacteria</taxon>
        <taxon>Bacillati</taxon>
        <taxon>Bacillota</taxon>
        <taxon>Bacilli</taxon>
        <taxon>Lactobacillales</taxon>
        <taxon>Lactobacillaceae</taxon>
        <taxon>Lactobacillus</taxon>
    </lineage>
</organism>
<dbReference type="Proteomes" id="UP000235119">
    <property type="component" value="Unassembled WGS sequence"/>
</dbReference>
<dbReference type="SUPFAM" id="SSF47413">
    <property type="entry name" value="lambda repressor-like DNA-binding domains"/>
    <property type="match status" value="1"/>
</dbReference>
<reference evidence="2 3" key="1">
    <citation type="submission" date="2017-12" db="EMBL/GenBank/DDBJ databases">
        <title>Phylogenetic diversity of female urinary microbiome.</title>
        <authorList>
            <person name="Thomas-White K."/>
            <person name="Wolfe A.J."/>
        </authorList>
    </citation>
    <scope>NUCLEOTIDE SEQUENCE [LARGE SCALE GENOMIC DNA]</scope>
    <source>
        <strain evidence="2 3">UMB0085</strain>
    </source>
</reference>
<dbReference type="EMBL" id="PKIW01000045">
    <property type="protein sequence ID" value="PLT10765.1"/>
    <property type="molecule type" value="Genomic_DNA"/>
</dbReference>
<evidence type="ECO:0000313" key="3">
    <source>
        <dbReference type="Proteomes" id="UP000235119"/>
    </source>
</evidence>
<protein>
    <submittedName>
        <fullName evidence="2">XRE family transcriptional regulator</fullName>
    </submittedName>
</protein>